<dbReference type="RefSeq" id="XP_020125074.1">
    <property type="nucleotide sequence ID" value="XM_020270273.1"/>
</dbReference>
<proteinExistence type="predicted"/>
<dbReference type="InterPro" id="IPR004006">
    <property type="entry name" value="DhaK_dom"/>
</dbReference>
<dbReference type="AlphaFoldDB" id="A0A1J9QIX8"/>
<dbReference type="PANTHER" id="PTHR28629:SF4">
    <property type="entry name" value="TRIOKINASE_FMN CYCLASE"/>
    <property type="match status" value="1"/>
</dbReference>
<keyword evidence="3" id="KW-1185">Reference proteome</keyword>
<gene>
    <name evidence="2" type="ORF">BKCO1_1100006</name>
</gene>
<organism evidence="2 3">
    <name type="scientific">Diplodia corticola</name>
    <dbReference type="NCBI Taxonomy" id="236234"/>
    <lineage>
        <taxon>Eukaryota</taxon>
        <taxon>Fungi</taxon>
        <taxon>Dikarya</taxon>
        <taxon>Ascomycota</taxon>
        <taxon>Pezizomycotina</taxon>
        <taxon>Dothideomycetes</taxon>
        <taxon>Dothideomycetes incertae sedis</taxon>
        <taxon>Botryosphaeriales</taxon>
        <taxon>Botryosphaeriaceae</taxon>
        <taxon>Diplodia</taxon>
    </lineage>
</organism>
<dbReference type="GO" id="GO:0004371">
    <property type="term" value="F:glycerone kinase activity"/>
    <property type="evidence" value="ECO:0007669"/>
    <property type="project" value="InterPro"/>
</dbReference>
<reference evidence="2 3" key="1">
    <citation type="submission" date="2016-10" db="EMBL/GenBank/DDBJ databases">
        <title>Proteomics and genomics reveal pathogen-plant mechanisms compatible with a hemibiotrophic lifestyle of Diplodia corticola.</title>
        <authorList>
            <person name="Fernandes I."/>
            <person name="De Jonge R."/>
            <person name="Van De Peer Y."/>
            <person name="Devreese B."/>
            <person name="Alves A."/>
            <person name="Esteves A.C."/>
        </authorList>
    </citation>
    <scope>NUCLEOTIDE SEQUENCE [LARGE SCALE GENOMIC DNA]</scope>
    <source>
        <strain evidence="2 3">CBS 112549</strain>
    </source>
</reference>
<dbReference type="InterPro" id="IPR050861">
    <property type="entry name" value="Dihydroxyacetone_Kinase"/>
</dbReference>
<dbReference type="PANTHER" id="PTHR28629">
    <property type="entry name" value="TRIOKINASE/FMN CYCLASE"/>
    <property type="match status" value="1"/>
</dbReference>
<dbReference type="GO" id="GO:0019563">
    <property type="term" value="P:glycerol catabolic process"/>
    <property type="evidence" value="ECO:0007669"/>
    <property type="project" value="TreeGrafter"/>
</dbReference>
<comment type="caution">
    <text evidence="2">The sequence shown here is derived from an EMBL/GenBank/DDBJ whole genome shotgun (WGS) entry which is preliminary data.</text>
</comment>
<accession>A0A1J9QIX8</accession>
<dbReference type="OrthoDB" id="1724672at2759"/>
<protein>
    <submittedName>
        <fullName evidence="2">Dak kinase</fullName>
    </submittedName>
</protein>
<keyword evidence="2" id="KW-0808">Transferase</keyword>
<name>A0A1J9QIX8_9PEZI</name>
<dbReference type="STRING" id="236234.A0A1J9QIX8"/>
<evidence type="ECO:0000259" key="1">
    <source>
        <dbReference type="PROSITE" id="PS51481"/>
    </source>
</evidence>
<dbReference type="SUPFAM" id="SSF82549">
    <property type="entry name" value="DAK1/DegV-like"/>
    <property type="match status" value="1"/>
</dbReference>
<dbReference type="PROSITE" id="PS51481">
    <property type="entry name" value="DHAK"/>
    <property type="match status" value="1"/>
</dbReference>
<keyword evidence="2" id="KW-0418">Kinase</keyword>
<dbReference type="EMBL" id="MNUE01000110">
    <property type="protein sequence ID" value="OJD28814.1"/>
    <property type="molecule type" value="Genomic_DNA"/>
</dbReference>
<dbReference type="GO" id="GO:0005829">
    <property type="term" value="C:cytosol"/>
    <property type="evidence" value="ECO:0007669"/>
    <property type="project" value="TreeGrafter"/>
</dbReference>
<sequence length="397" mass="41857">MAPAEAPASPSSPVAQSTTKETFHLINAPGDAIHEALTGLTQHHPSLSYAPTHKIVYRSDLADFRRDHVTTIGFSGGGHEPMFGGFVGRSFLSAYVSGNVFASPTAAQILEAIKLCQPLDGDNGDSHHQHQHPGTLVVCGNYTGDILNAGLAITRAQALGYRVAFVPVGDDVAVGRRKGGKVGRRGLSGHLVGLKVACGVAEREKGGVGYGLERVREVMEWVVANVGTVGVAFDRVSLPTGTVAPVPLLPPDTIELGMGAHGEPGLQQISPPPAPAKLVAQMIDLITNTDDEDRAFVPFPGGATPENPHRVVLALNSLGSTSDAVLAAFAELAKEELARKNYVVERVLLGPLVTSLKMSGVGITVWRLPGDEEKSPLKRGEALDLWDGNVDVVAWRQ</sequence>
<dbReference type="Gene3D" id="3.40.50.10440">
    <property type="entry name" value="Dihydroxyacetone kinase, domain 1"/>
    <property type="match status" value="1"/>
</dbReference>
<feature type="domain" description="DhaK" evidence="1">
    <location>
        <begin position="28"/>
        <end position="395"/>
    </location>
</feature>
<dbReference type="Pfam" id="PF02733">
    <property type="entry name" value="Dak1"/>
    <property type="match status" value="1"/>
</dbReference>
<dbReference type="Proteomes" id="UP000183809">
    <property type="component" value="Unassembled WGS sequence"/>
</dbReference>
<dbReference type="GeneID" id="31010532"/>
<dbReference type="Gene3D" id="3.30.1180.20">
    <property type="entry name" value="Dihydroxyacetone kinase, domain 2"/>
    <property type="match status" value="1"/>
</dbReference>
<evidence type="ECO:0000313" key="3">
    <source>
        <dbReference type="Proteomes" id="UP000183809"/>
    </source>
</evidence>
<evidence type="ECO:0000313" key="2">
    <source>
        <dbReference type="EMBL" id="OJD28814.1"/>
    </source>
</evidence>